<feature type="transmembrane region" description="Helical" evidence="13">
    <location>
        <begin position="686"/>
        <end position="705"/>
    </location>
</feature>
<dbReference type="GO" id="GO:0005789">
    <property type="term" value="C:endoplasmic reticulum membrane"/>
    <property type="evidence" value="ECO:0007669"/>
    <property type="project" value="UniProtKB-SubCell"/>
</dbReference>
<comment type="similarity">
    <text evidence="3">Belongs to the PIGG/PIGN/PIGO family. PIGO subfamily.</text>
</comment>
<feature type="transmembrane region" description="Helical" evidence="13">
    <location>
        <begin position="584"/>
        <end position="601"/>
    </location>
</feature>
<dbReference type="FunFam" id="3.40.720.10:FF:000041">
    <property type="entry name" value="GPI ethanolamine phosphate transferase 3"/>
    <property type="match status" value="1"/>
</dbReference>
<feature type="transmembrane region" description="Helical" evidence="13">
    <location>
        <begin position="859"/>
        <end position="878"/>
    </location>
</feature>
<dbReference type="InterPro" id="IPR037675">
    <property type="entry name" value="PIG-O_N"/>
</dbReference>
<name>A0AAN8PUK6_PATCE</name>
<keyword evidence="6 13" id="KW-0812">Transmembrane</keyword>
<evidence type="ECO:0000256" key="4">
    <source>
        <dbReference type="ARBA" id="ARBA00022502"/>
    </source>
</evidence>
<feature type="transmembrane region" description="Helical" evidence="13">
    <location>
        <begin position="515"/>
        <end position="532"/>
    </location>
</feature>
<evidence type="ECO:0000256" key="1">
    <source>
        <dbReference type="ARBA" id="ARBA00004477"/>
    </source>
</evidence>
<gene>
    <name evidence="14" type="ORF">SNE40_011734</name>
</gene>
<evidence type="ECO:0000313" key="14">
    <source>
        <dbReference type="EMBL" id="KAK6179351.1"/>
    </source>
</evidence>
<dbReference type="AlphaFoldDB" id="A0AAN8PUK6"/>
<evidence type="ECO:0000256" key="12">
    <source>
        <dbReference type="ARBA" id="ARBA00093602"/>
    </source>
</evidence>
<evidence type="ECO:0000256" key="9">
    <source>
        <dbReference type="ARBA" id="ARBA00023136"/>
    </source>
</evidence>
<dbReference type="PANTHER" id="PTHR23071:SF1">
    <property type="entry name" value="GPI ETHANOLAMINE PHOSPHATE TRANSFERASE 3"/>
    <property type="match status" value="1"/>
</dbReference>
<evidence type="ECO:0000313" key="15">
    <source>
        <dbReference type="Proteomes" id="UP001347796"/>
    </source>
</evidence>
<dbReference type="Gene3D" id="3.40.720.10">
    <property type="entry name" value="Alkaline Phosphatase, subunit A"/>
    <property type="match status" value="1"/>
</dbReference>
<feature type="transmembrane region" description="Helical" evidence="13">
    <location>
        <begin position="828"/>
        <end position="853"/>
    </location>
</feature>
<feature type="transmembrane region" description="Helical" evidence="13">
    <location>
        <begin position="12"/>
        <end position="31"/>
    </location>
</feature>
<feature type="transmembrane region" description="Helical" evidence="13">
    <location>
        <begin position="938"/>
        <end position="965"/>
    </location>
</feature>
<dbReference type="InterPro" id="IPR002591">
    <property type="entry name" value="Phosphodiest/P_Trfase"/>
</dbReference>
<comment type="subcellular location">
    <subcellularLocation>
        <location evidence="1">Endoplasmic reticulum membrane</location>
        <topology evidence="1">Multi-pass membrane protein</topology>
    </subcellularLocation>
</comment>
<feature type="transmembrane region" description="Helical" evidence="13">
    <location>
        <begin position="717"/>
        <end position="739"/>
    </location>
</feature>
<keyword evidence="9 13" id="KW-0472">Membrane</keyword>
<comment type="pathway">
    <text evidence="2">Glycolipid biosynthesis; glycosylphosphatidylinositol-anchor biosynthesis.</text>
</comment>
<comment type="caution">
    <text evidence="14">The sequence shown here is derived from an EMBL/GenBank/DDBJ whole genome shotgun (WGS) entry which is preliminary data.</text>
</comment>
<feature type="transmembrane region" description="Helical" evidence="13">
    <location>
        <begin position="630"/>
        <end position="651"/>
    </location>
</feature>
<feature type="transmembrane region" description="Helical" evidence="13">
    <location>
        <begin position="486"/>
        <end position="509"/>
    </location>
</feature>
<evidence type="ECO:0000256" key="5">
    <source>
        <dbReference type="ARBA" id="ARBA00022679"/>
    </source>
</evidence>
<keyword evidence="4" id="KW-0337">GPI-anchor biosynthesis</keyword>
<dbReference type="GO" id="GO:0051377">
    <property type="term" value="F:mannose-ethanolamine phosphotransferase activity"/>
    <property type="evidence" value="ECO:0007669"/>
    <property type="project" value="InterPro"/>
</dbReference>
<feature type="transmembrane region" description="Helical" evidence="13">
    <location>
        <begin position="1004"/>
        <end position="1024"/>
    </location>
</feature>
<dbReference type="EMBL" id="JAZGQO010000008">
    <property type="protein sequence ID" value="KAK6179351.1"/>
    <property type="molecule type" value="Genomic_DNA"/>
</dbReference>
<accession>A0AAN8PUK6</accession>
<feature type="transmembrane region" description="Helical" evidence="13">
    <location>
        <begin position="453"/>
        <end position="474"/>
    </location>
</feature>
<feature type="transmembrane region" description="Helical" evidence="13">
    <location>
        <begin position="1044"/>
        <end position="1065"/>
    </location>
</feature>
<keyword evidence="8 13" id="KW-1133">Transmembrane helix</keyword>
<reference evidence="14 15" key="1">
    <citation type="submission" date="2024-01" db="EMBL/GenBank/DDBJ databases">
        <title>The genome of the rayed Mediterranean limpet Patella caerulea (Linnaeus, 1758).</title>
        <authorList>
            <person name="Anh-Thu Weber A."/>
            <person name="Halstead-Nussloch G."/>
        </authorList>
    </citation>
    <scope>NUCLEOTIDE SEQUENCE [LARGE SCALE GENOMIC DNA]</scope>
    <source>
        <strain evidence="14">AATW-2023a</strain>
        <tissue evidence="14">Whole specimen</tissue>
    </source>
</reference>
<feature type="transmembrane region" description="Helical" evidence="13">
    <location>
        <begin position="890"/>
        <end position="910"/>
    </location>
</feature>
<proteinExistence type="inferred from homology"/>
<evidence type="ECO:0000256" key="3">
    <source>
        <dbReference type="ARBA" id="ARBA00008695"/>
    </source>
</evidence>
<sequence>MFSGKKQIAILLWLITIYIIGILIFTKGFLLKRVVVNNNSSCDVDFSLNTDDHEEEGCWMHKRFKKAVIIINDALKYDFLKFDESYKLNDTVPHFKNKLPFIQHLLHRSPKNSMLSKFMADPPTTTLQRLKGLTTGSLPTFVDAGSNFASSEIIEDNIIDQMITAGKKIKFLGDDTWLGLYPGRFFKKFPFPSFNVKDLHTVDNGILKHLLPELKLKDWDVFIAHFLGVDHCGHRFGPNHPAMSEKLLQMNSMIRNVTKVLDKDTVLFVFGDHGMTRTGDHGGDSTDELEAGLFIYSPEILTATMPKMDTRVLAQTDLVPTLSLLLGVPIPYSNLGMAIPELFNHCPWSKTATSEMRQVYHVIKALRLNAHQVKQFLKSYYEISTEFPQQTYKELENLFEHAESDLQKLLTAMVTDGETGSVLTKMIKLRDHYEKYIEGSREMCQKIWAKFDLVSISLGLIVMFLSILINLYFYLAHKNEESISPISVSVMIASSVIVGYAFLQAFYIGDFMNPFMVYLFSLVLIVTFLILIKKNINLKEKSKGDRQATFKLPSFDNIIATFILFCYTAGYFSNSFVVFEDTVTLFFAQSLIWLYGIKTYLSNNRNTKDQKFETTFGRHKKQKFDIFEKLSHSNFIILYVLLTCSLLFRLLTNFRVCREEQMPCNETMFVQPLTNFTQEESGLKNVRYFVSTACLGMFVYMSRVWMKHYGNLNGDTATVLCAKYLLPFATVCVGLHWAIQALPPVVLDSLPGWQQVMMAQIVYISIISLIICILINPLCLYVLYVHRDNPLSVPNMAISSPQIIPQVFNQLKEQLSSNGQAKYERPPVVYGMGTVYTTSVLYVVTTIGVLLFLLLGDGLSPSILLASVSVFLFIEIYSADVSNGAKDSDVTTVNWSAVVTLGMMTSHFFYGTGHQATIPSLQWNAAFTGFYGDFNNNILPALLMIFNTFASNIFMGLVCPLLVFWPKLYTRLNSLMCKKTHNKEKGKWRGDFVFFDDGEKLRQIFYQLSLAVLLFSSIKLFGAMGAAGLHRRHLMVWKIFAPRFIFEAVGTIVSFTVSFLMYLFVMRVDNSLSKFVKQF</sequence>
<evidence type="ECO:0000256" key="10">
    <source>
        <dbReference type="ARBA" id="ARBA00023180"/>
    </source>
</evidence>
<dbReference type="Pfam" id="PF01663">
    <property type="entry name" value="Phosphodiest"/>
    <property type="match status" value="1"/>
</dbReference>
<evidence type="ECO:0000256" key="6">
    <source>
        <dbReference type="ARBA" id="ARBA00022692"/>
    </source>
</evidence>
<feature type="transmembrane region" description="Helical" evidence="13">
    <location>
        <begin position="552"/>
        <end position="572"/>
    </location>
</feature>
<evidence type="ECO:0000256" key="8">
    <source>
        <dbReference type="ARBA" id="ARBA00022989"/>
    </source>
</evidence>
<evidence type="ECO:0000256" key="2">
    <source>
        <dbReference type="ARBA" id="ARBA00004687"/>
    </source>
</evidence>
<keyword evidence="7" id="KW-0256">Endoplasmic reticulum</keyword>
<dbReference type="SUPFAM" id="SSF53649">
    <property type="entry name" value="Alkaline phosphatase-like"/>
    <property type="match status" value="1"/>
</dbReference>
<dbReference type="InterPro" id="IPR017850">
    <property type="entry name" value="Alkaline_phosphatase_core_sf"/>
</dbReference>
<keyword evidence="5" id="KW-0808">Transferase</keyword>
<dbReference type="Proteomes" id="UP001347796">
    <property type="component" value="Unassembled WGS sequence"/>
</dbReference>
<dbReference type="InterPro" id="IPR039524">
    <property type="entry name" value="PIGO/GPI13"/>
</dbReference>
<evidence type="ECO:0000256" key="7">
    <source>
        <dbReference type="ARBA" id="ARBA00022824"/>
    </source>
</evidence>
<keyword evidence="15" id="KW-1185">Reference proteome</keyword>
<organism evidence="14 15">
    <name type="scientific">Patella caerulea</name>
    <name type="common">Rayed Mediterranean limpet</name>
    <dbReference type="NCBI Taxonomy" id="87958"/>
    <lineage>
        <taxon>Eukaryota</taxon>
        <taxon>Metazoa</taxon>
        <taxon>Spiralia</taxon>
        <taxon>Lophotrochozoa</taxon>
        <taxon>Mollusca</taxon>
        <taxon>Gastropoda</taxon>
        <taxon>Patellogastropoda</taxon>
        <taxon>Patelloidea</taxon>
        <taxon>Patellidae</taxon>
        <taxon>Patella</taxon>
    </lineage>
</organism>
<dbReference type="PANTHER" id="PTHR23071">
    <property type="entry name" value="PHOSPHATIDYLINOSITOL GLYCAN"/>
    <property type="match status" value="1"/>
</dbReference>
<feature type="transmembrane region" description="Helical" evidence="13">
    <location>
        <begin position="759"/>
        <end position="784"/>
    </location>
</feature>
<protein>
    <recommendedName>
        <fullName evidence="12">GPI ethanolamine phosphate transferase 3, catalytic subunit</fullName>
    </recommendedName>
    <alternativeName>
        <fullName evidence="11">Phosphatidylinositol-glycan biosynthesis class O protein</fullName>
    </alternativeName>
</protein>
<evidence type="ECO:0000256" key="11">
    <source>
        <dbReference type="ARBA" id="ARBA00079084"/>
    </source>
</evidence>
<dbReference type="GO" id="GO:0006506">
    <property type="term" value="P:GPI anchor biosynthetic process"/>
    <property type="evidence" value="ECO:0007669"/>
    <property type="project" value="UniProtKB-KW"/>
</dbReference>
<keyword evidence="10" id="KW-0325">Glycoprotein</keyword>
<dbReference type="CDD" id="cd16023">
    <property type="entry name" value="GPI_EPT_3"/>
    <property type="match status" value="1"/>
</dbReference>
<evidence type="ECO:0000256" key="13">
    <source>
        <dbReference type="SAM" id="Phobius"/>
    </source>
</evidence>